<sequence>MSYPEGAYGDVFRRMEESGFDFDKEHIVDIHAVFATETEADRIALMFVADSDVDQYVNIETKPYDEGGMELTLSKKMLVTYDAVCQLEDLLAERVSLVDGYLDGWGVMQQ</sequence>
<evidence type="ECO:0000313" key="2">
    <source>
        <dbReference type="EMBL" id="SFQ35684.1"/>
    </source>
</evidence>
<dbReference type="InterPro" id="IPR036701">
    <property type="entry name" value="RraB-like_sf"/>
</dbReference>
<dbReference type="Gene3D" id="3.30.70.970">
    <property type="entry name" value="RraB-like"/>
    <property type="match status" value="1"/>
</dbReference>
<dbReference type="InterPro" id="IPR009671">
    <property type="entry name" value="RraB_dom"/>
</dbReference>
<dbReference type="RefSeq" id="WP_017013377.1">
    <property type="nucleotide sequence ID" value="NZ_FOWR01000076.1"/>
</dbReference>
<protein>
    <submittedName>
        <fullName evidence="2">Regulator of ribonuclease activity B</fullName>
    </submittedName>
</protein>
<dbReference type="AlphaFoldDB" id="A0A1I5XUT1"/>
<name>A0A1I5XUT1_9GAMM</name>
<gene>
    <name evidence="2" type="ORF">SAMN03084138_04843</name>
</gene>
<dbReference type="SUPFAM" id="SSF89946">
    <property type="entry name" value="Hypothetical protein VC0424"/>
    <property type="match status" value="1"/>
</dbReference>
<dbReference type="OrthoDB" id="5769880at2"/>
<evidence type="ECO:0000313" key="3">
    <source>
        <dbReference type="Proteomes" id="UP000182692"/>
    </source>
</evidence>
<accession>A0A1I5XUT1</accession>
<organism evidence="2 3">
    <name type="scientific">Enterovibrio norvegicus DSM 15893</name>
    <dbReference type="NCBI Taxonomy" id="1121869"/>
    <lineage>
        <taxon>Bacteria</taxon>
        <taxon>Pseudomonadati</taxon>
        <taxon>Pseudomonadota</taxon>
        <taxon>Gammaproteobacteria</taxon>
        <taxon>Vibrionales</taxon>
        <taxon>Vibrionaceae</taxon>
        <taxon>Enterovibrio</taxon>
    </lineage>
</organism>
<reference evidence="2 3" key="1">
    <citation type="submission" date="2016-10" db="EMBL/GenBank/DDBJ databases">
        <authorList>
            <person name="de Groot N.N."/>
        </authorList>
    </citation>
    <scope>NUCLEOTIDE SEQUENCE [LARGE SCALE GENOMIC DNA]</scope>
    <source>
        <strain evidence="2 3">DSM 15893</strain>
    </source>
</reference>
<dbReference type="Pfam" id="PF06877">
    <property type="entry name" value="RraB"/>
    <property type="match status" value="1"/>
</dbReference>
<proteinExistence type="predicted"/>
<dbReference type="EMBL" id="FOWR01000076">
    <property type="protein sequence ID" value="SFQ35684.1"/>
    <property type="molecule type" value="Genomic_DNA"/>
</dbReference>
<dbReference type="Proteomes" id="UP000182692">
    <property type="component" value="Unassembled WGS sequence"/>
</dbReference>
<dbReference type="GeneID" id="35870087"/>
<evidence type="ECO:0000259" key="1">
    <source>
        <dbReference type="Pfam" id="PF06877"/>
    </source>
</evidence>
<feature type="domain" description="Regulator of ribonuclease activity B" evidence="1">
    <location>
        <begin position="9"/>
        <end position="107"/>
    </location>
</feature>